<dbReference type="RefSeq" id="WP_106527410.1">
    <property type="nucleotide sequence ID" value="NZ_PYAW01000001.1"/>
</dbReference>
<feature type="domain" description="Carbohydrate kinase PfkB" evidence="4">
    <location>
        <begin position="258"/>
        <end position="310"/>
    </location>
</feature>
<gene>
    <name evidence="5" type="ORF">CLV51_1011593</name>
</gene>
<keyword evidence="2" id="KW-0808">Transferase</keyword>
<name>A0A2P8HVJ6_CHINA</name>
<keyword evidence="6" id="KW-1185">Reference proteome</keyword>
<evidence type="ECO:0000256" key="1">
    <source>
        <dbReference type="ARBA" id="ARBA00010688"/>
    </source>
</evidence>
<dbReference type="SUPFAM" id="SSF53613">
    <property type="entry name" value="Ribokinase-like"/>
    <property type="match status" value="1"/>
</dbReference>
<dbReference type="PANTHER" id="PTHR43320">
    <property type="entry name" value="SUGAR KINASE"/>
    <property type="match status" value="1"/>
</dbReference>
<proteinExistence type="inferred from homology"/>
<evidence type="ECO:0000313" key="5">
    <source>
        <dbReference type="EMBL" id="PSL50249.1"/>
    </source>
</evidence>
<evidence type="ECO:0000256" key="3">
    <source>
        <dbReference type="ARBA" id="ARBA00022777"/>
    </source>
</evidence>
<dbReference type="InterPro" id="IPR029056">
    <property type="entry name" value="Ribokinase-like"/>
</dbReference>
<dbReference type="InterPro" id="IPR011611">
    <property type="entry name" value="PfkB_dom"/>
</dbReference>
<dbReference type="AlphaFoldDB" id="A0A2P8HVJ6"/>
<sequence>MKPVKVITFGEILLRLSPELAQNTAAIYVGGAEANVAAALAQWGTPVAYISKVPENGLSKDVLQQLSTRGIYTDRMLWGGDRIGIYYLAQGSDLKHAEVVYDRKYSSFSQIEPGTVNWEALLGDAEWFHWSAITPALNPDAAAVCREILEAATRKGMTISTDLNYRSKLWQYGKRPAAVMPELVQYCDVVMGNIWAANNMLDTSLDTAALEADTKVAYLKEAERVAAEITERYTRCKRVAFTFRFSKAATHNQYYAFYYNAGQVSISREYDTNEVVDRVGSGDCFMAGLIHAQLHELDDQQIISFAAAAAYSKFFVKGDFNTTSADDILKLI</sequence>
<dbReference type="Pfam" id="PF00294">
    <property type="entry name" value="PfkB"/>
    <property type="match status" value="2"/>
</dbReference>
<dbReference type="EMBL" id="PYAW01000001">
    <property type="protein sequence ID" value="PSL50249.1"/>
    <property type="molecule type" value="Genomic_DNA"/>
</dbReference>
<evidence type="ECO:0000256" key="2">
    <source>
        <dbReference type="ARBA" id="ARBA00022679"/>
    </source>
</evidence>
<dbReference type="PANTHER" id="PTHR43320:SF2">
    <property type="entry name" value="2-DEHYDRO-3-DEOXYGLUCONOKINASE_2-DEHYDRO-3-DEOXYGALACTONOKINASE"/>
    <property type="match status" value="1"/>
</dbReference>
<dbReference type="InterPro" id="IPR052700">
    <property type="entry name" value="Carb_kinase_PfkB-like"/>
</dbReference>
<evidence type="ECO:0000313" key="6">
    <source>
        <dbReference type="Proteomes" id="UP000240971"/>
    </source>
</evidence>
<protein>
    <submittedName>
        <fullName evidence="5">2-dehydro-3-deoxygluconokinase</fullName>
    </submittedName>
</protein>
<organism evidence="5 6">
    <name type="scientific">Chitinophaga niastensis</name>
    <dbReference type="NCBI Taxonomy" id="536980"/>
    <lineage>
        <taxon>Bacteria</taxon>
        <taxon>Pseudomonadati</taxon>
        <taxon>Bacteroidota</taxon>
        <taxon>Chitinophagia</taxon>
        <taxon>Chitinophagales</taxon>
        <taxon>Chitinophagaceae</taxon>
        <taxon>Chitinophaga</taxon>
    </lineage>
</organism>
<keyword evidence="3 5" id="KW-0418">Kinase</keyword>
<dbReference type="OrthoDB" id="9813569at2"/>
<comment type="similarity">
    <text evidence="1">Belongs to the carbohydrate kinase PfkB family.</text>
</comment>
<accession>A0A2P8HVJ6</accession>
<dbReference type="Proteomes" id="UP000240971">
    <property type="component" value="Unassembled WGS sequence"/>
</dbReference>
<dbReference type="GO" id="GO:0016301">
    <property type="term" value="F:kinase activity"/>
    <property type="evidence" value="ECO:0007669"/>
    <property type="project" value="UniProtKB-KW"/>
</dbReference>
<dbReference type="Gene3D" id="3.40.1190.20">
    <property type="match status" value="1"/>
</dbReference>
<comment type="caution">
    <text evidence="5">The sequence shown here is derived from an EMBL/GenBank/DDBJ whole genome shotgun (WGS) entry which is preliminary data.</text>
</comment>
<reference evidence="5 6" key="1">
    <citation type="submission" date="2018-03" db="EMBL/GenBank/DDBJ databases">
        <title>Genomic Encyclopedia of Archaeal and Bacterial Type Strains, Phase II (KMG-II): from individual species to whole genera.</title>
        <authorList>
            <person name="Goeker M."/>
        </authorList>
    </citation>
    <scope>NUCLEOTIDE SEQUENCE [LARGE SCALE GENOMIC DNA]</scope>
    <source>
        <strain evidence="5 6">DSM 24859</strain>
    </source>
</reference>
<evidence type="ECO:0000259" key="4">
    <source>
        <dbReference type="Pfam" id="PF00294"/>
    </source>
</evidence>
<feature type="domain" description="Carbohydrate kinase PfkB" evidence="4">
    <location>
        <begin position="21"/>
        <end position="209"/>
    </location>
</feature>
<dbReference type="CDD" id="cd01166">
    <property type="entry name" value="KdgK"/>
    <property type="match status" value="1"/>
</dbReference>